<feature type="compositionally biased region" description="Low complexity" evidence="2">
    <location>
        <begin position="11"/>
        <end position="27"/>
    </location>
</feature>
<evidence type="ECO:0000313" key="3">
    <source>
        <dbReference type="EMBL" id="KAK7069226.1"/>
    </source>
</evidence>
<organism evidence="3 4">
    <name type="scientific">Halocaridina rubra</name>
    <name type="common">Hawaiian red shrimp</name>
    <dbReference type="NCBI Taxonomy" id="373956"/>
    <lineage>
        <taxon>Eukaryota</taxon>
        <taxon>Metazoa</taxon>
        <taxon>Ecdysozoa</taxon>
        <taxon>Arthropoda</taxon>
        <taxon>Crustacea</taxon>
        <taxon>Multicrustacea</taxon>
        <taxon>Malacostraca</taxon>
        <taxon>Eumalacostraca</taxon>
        <taxon>Eucarida</taxon>
        <taxon>Decapoda</taxon>
        <taxon>Pleocyemata</taxon>
        <taxon>Caridea</taxon>
        <taxon>Atyoidea</taxon>
        <taxon>Atyidae</taxon>
        <taxon>Halocaridina</taxon>
    </lineage>
</organism>
<keyword evidence="4" id="KW-1185">Reference proteome</keyword>
<dbReference type="AlphaFoldDB" id="A0AAN8WND1"/>
<comment type="caution">
    <text evidence="3">The sequence shown here is derived from an EMBL/GenBank/DDBJ whole genome shotgun (WGS) entry which is preliminary data.</text>
</comment>
<dbReference type="EMBL" id="JAXCGZ010016996">
    <property type="protein sequence ID" value="KAK7069226.1"/>
    <property type="molecule type" value="Genomic_DNA"/>
</dbReference>
<evidence type="ECO:0000313" key="4">
    <source>
        <dbReference type="Proteomes" id="UP001381693"/>
    </source>
</evidence>
<sequence>MGRRLWNACNQRGGHTQQTTPPQQQHRNMLGRPSLPQTTTGITLPDEQRAANQENECAEILKDLGSKIKEIEKEMTTMKEKIETLETKTDHCENEDFKEAVEKQICEYHRDEREKDFGRPNLILSGITESMATDPIEKFNDDVNFLKEIVKDQGVEGEVYVRTVIRRNPQPTATGNTHSQGKPRLLKVVVRDEEMKWKILKEVNKLKEMTMTNRKNVELCQITHLKKDRNTSNLP</sequence>
<evidence type="ECO:0000256" key="2">
    <source>
        <dbReference type="SAM" id="MobiDB-lite"/>
    </source>
</evidence>
<evidence type="ECO:0000256" key="1">
    <source>
        <dbReference type="SAM" id="Coils"/>
    </source>
</evidence>
<reference evidence="3 4" key="1">
    <citation type="submission" date="2023-11" db="EMBL/GenBank/DDBJ databases">
        <title>Halocaridina rubra genome assembly.</title>
        <authorList>
            <person name="Smith C."/>
        </authorList>
    </citation>
    <scope>NUCLEOTIDE SEQUENCE [LARGE SCALE GENOMIC DNA]</scope>
    <source>
        <strain evidence="3">EP-1</strain>
        <tissue evidence="3">Whole</tissue>
    </source>
</reference>
<protein>
    <submittedName>
        <fullName evidence="3">Uncharacterized protein</fullName>
    </submittedName>
</protein>
<gene>
    <name evidence="3" type="ORF">SK128_026062</name>
</gene>
<dbReference type="Proteomes" id="UP001381693">
    <property type="component" value="Unassembled WGS sequence"/>
</dbReference>
<proteinExistence type="predicted"/>
<feature type="region of interest" description="Disordered" evidence="2">
    <location>
        <begin position="1"/>
        <end position="32"/>
    </location>
</feature>
<feature type="coiled-coil region" evidence="1">
    <location>
        <begin position="61"/>
        <end position="95"/>
    </location>
</feature>
<name>A0AAN8WND1_HALRR</name>
<accession>A0AAN8WND1</accession>
<keyword evidence="1" id="KW-0175">Coiled coil</keyword>